<proteinExistence type="predicted"/>
<keyword evidence="3" id="KW-1185">Reference proteome</keyword>
<dbReference type="HOGENOM" id="CLU_064306_0_0_12"/>
<dbReference type="SMART" id="SM00028">
    <property type="entry name" value="TPR"/>
    <property type="match status" value="2"/>
</dbReference>
<feature type="transmembrane region" description="Helical" evidence="1">
    <location>
        <begin position="141"/>
        <end position="163"/>
    </location>
</feature>
<dbReference type="RefSeq" id="WP_014455566.1">
    <property type="nucleotide sequence ID" value="NC_017098.1"/>
</dbReference>
<evidence type="ECO:0000256" key="1">
    <source>
        <dbReference type="SAM" id="Phobius"/>
    </source>
</evidence>
<evidence type="ECO:0000313" key="3">
    <source>
        <dbReference type="Proteomes" id="UP000007383"/>
    </source>
</evidence>
<evidence type="ECO:0000313" key="2">
    <source>
        <dbReference type="EMBL" id="AFG37583.1"/>
    </source>
</evidence>
<dbReference type="OrthoDB" id="357238at2"/>
<dbReference type="KEGG" id="sfc:Spiaf_1524"/>
<keyword evidence="1" id="KW-1133">Transmembrane helix</keyword>
<dbReference type="EMBL" id="CP003282">
    <property type="protein sequence ID" value="AFG37583.1"/>
    <property type="molecule type" value="Genomic_DNA"/>
</dbReference>
<dbReference type="STRING" id="889378.Spiaf_1524"/>
<dbReference type="PATRIC" id="fig|889378.3.peg.1515"/>
<dbReference type="Proteomes" id="UP000007383">
    <property type="component" value="Chromosome"/>
</dbReference>
<protein>
    <submittedName>
        <fullName evidence="2">Uncharacterized protein</fullName>
    </submittedName>
</protein>
<dbReference type="eggNOG" id="COG0457">
    <property type="taxonomic scope" value="Bacteria"/>
</dbReference>
<dbReference type="Gene3D" id="1.25.40.10">
    <property type="entry name" value="Tetratricopeptide repeat domain"/>
    <property type="match status" value="1"/>
</dbReference>
<keyword evidence="1" id="KW-0812">Transmembrane</keyword>
<dbReference type="InterPro" id="IPR011990">
    <property type="entry name" value="TPR-like_helical_dom_sf"/>
</dbReference>
<accession>H9UJ90</accession>
<dbReference type="SUPFAM" id="SSF48452">
    <property type="entry name" value="TPR-like"/>
    <property type="match status" value="1"/>
</dbReference>
<dbReference type="AlphaFoldDB" id="H9UJ90"/>
<gene>
    <name evidence="2" type="ordered locus">Spiaf_1524</name>
</gene>
<sequence>MKSSTLRSARSQLRRRKYGKLISQLEPQVFMFRDSAEYYHLLSAACFFTGDYGGCASYAKRALDLDPDNNATRNYLAAVYLRRRESDKAIQQWLAVLDREVNNRYAKRGLQFIRTLTTIDELNERVTPRQLQRLVPQPVRLPWRVPLAVAAVVVTAAVIWQFAGSVELSLPFGSVQPRDGVEVIAFPQGQPLTSLEGDFQYVLSEREIQDILDRIRTYFNTNQDNLVRREVNRILLSTATSPVKERVRILQSSLVSPDFTNLDTSFSYQDVHQNLALYRNTYVRWKGRPTNIVQTEDGVQFTLLVGYHTGQVLEGSVPVEVPFAARVRSDMGIELIGRVVPIDAEEHPSGSPFYLKATTVRMFSLE</sequence>
<name>H9UJ90_SPIAZ</name>
<organism evidence="2 3">
    <name type="scientific">Spirochaeta africana (strain ATCC 700263 / DSM 8902 / Z-7692)</name>
    <dbReference type="NCBI Taxonomy" id="889378"/>
    <lineage>
        <taxon>Bacteria</taxon>
        <taxon>Pseudomonadati</taxon>
        <taxon>Spirochaetota</taxon>
        <taxon>Spirochaetia</taxon>
        <taxon>Spirochaetales</taxon>
        <taxon>Spirochaetaceae</taxon>
        <taxon>Spirochaeta</taxon>
    </lineage>
</organism>
<dbReference type="InterPro" id="IPR019734">
    <property type="entry name" value="TPR_rpt"/>
</dbReference>
<keyword evidence="1" id="KW-0472">Membrane</keyword>
<reference evidence="3" key="1">
    <citation type="journal article" date="2013" name="Stand. Genomic Sci.">
        <title>Complete genome sequence of the halophilic bacterium Spirochaeta africana type strain (Z-7692(T)) from the alkaline Lake Magadi in the East African Rift.</title>
        <authorList>
            <person name="Liolos K."/>
            <person name="Abt B."/>
            <person name="Scheuner C."/>
            <person name="Teshima H."/>
            <person name="Held B."/>
            <person name="Lapidus A."/>
            <person name="Nolan M."/>
            <person name="Lucas S."/>
            <person name="Deshpande S."/>
            <person name="Cheng J.F."/>
            <person name="Tapia R."/>
            <person name="Goodwin L.A."/>
            <person name="Pitluck S."/>
            <person name="Pagani I."/>
            <person name="Ivanova N."/>
            <person name="Mavromatis K."/>
            <person name="Mikhailova N."/>
            <person name="Huntemann M."/>
            <person name="Pati A."/>
            <person name="Chen A."/>
            <person name="Palaniappan K."/>
            <person name="Land M."/>
            <person name="Rohde M."/>
            <person name="Tindall B.J."/>
            <person name="Detter J.C."/>
            <person name="Goker M."/>
            <person name="Bristow J."/>
            <person name="Eisen J.A."/>
            <person name="Markowitz V."/>
            <person name="Hugenholtz P."/>
            <person name="Woyke T."/>
            <person name="Klenk H.P."/>
            <person name="Kyrpides N.C."/>
        </authorList>
    </citation>
    <scope>NUCLEOTIDE SEQUENCE</scope>
    <source>
        <strain evidence="3">ATCC 700263 / DSM 8902 / Z-7692</strain>
    </source>
</reference>